<evidence type="ECO:0000313" key="17">
    <source>
        <dbReference type="EMBL" id="SBT75561.1"/>
    </source>
</evidence>
<dbReference type="GO" id="GO:0008193">
    <property type="term" value="F:tRNA guanylyltransferase activity"/>
    <property type="evidence" value="ECO:0007669"/>
    <property type="project" value="UniProtKB-EC"/>
</dbReference>
<feature type="domain" description="tRNAHis guanylyltransferase catalytic" evidence="15">
    <location>
        <begin position="7"/>
        <end position="134"/>
    </location>
</feature>
<comment type="cofactor">
    <cofactor evidence="1">
        <name>Mg(2+)</name>
        <dbReference type="ChEBI" id="CHEBI:18420"/>
    </cofactor>
</comment>
<dbReference type="EMBL" id="LT594507">
    <property type="protein sequence ID" value="SBT75561.1"/>
    <property type="molecule type" value="Genomic_DNA"/>
</dbReference>
<feature type="region of interest" description="Disordered" evidence="13">
    <location>
        <begin position="383"/>
        <end position="416"/>
    </location>
</feature>
<keyword evidence="9" id="KW-0460">Magnesium</keyword>
<dbReference type="VEuPathDB" id="PlasmoDB:PocGH01_03026500"/>
<dbReference type="GO" id="GO:0006400">
    <property type="term" value="P:tRNA modification"/>
    <property type="evidence" value="ECO:0007669"/>
    <property type="project" value="InterPro"/>
</dbReference>
<comment type="similarity">
    <text evidence="2">Belongs to the tRNA(His) guanylyltransferase family.</text>
</comment>
<keyword evidence="14" id="KW-0472">Membrane</keyword>
<evidence type="ECO:0000256" key="1">
    <source>
        <dbReference type="ARBA" id="ARBA00001946"/>
    </source>
</evidence>
<dbReference type="InterPro" id="IPR024956">
    <property type="entry name" value="tRNAHis_GuaTrfase_cat"/>
</dbReference>
<comment type="catalytic activity">
    <reaction evidence="12">
        <text>a 5'-end ribonucleotide-tRNA(His) + GTP + ATP + H2O = a 5'-end phospho-guanosine-ribonucleotide-tRNA(His) + AMP + 2 diphosphate + H(+)</text>
        <dbReference type="Rhea" id="RHEA:54564"/>
        <dbReference type="Rhea" id="RHEA-COMP:14193"/>
        <dbReference type="Rhea" id="RHEA-COMP:14917"/>
        <dbReference type="ChEBI" id="CHEBI:15377"/>
        <dbReference type="ChEBI" id="CHEBI:15378"/>
        <dbReference type="ChEBI" id="CHEBI:30616"/>
        <dbReference type="ChEBI" id="CHEBI:33019"/>
        <dbReference type="ChEBI" id="CHEBI:37565"/>
        <dbReference type="ChEBI" id="CHEBI:138282"/>
        <dbReference type="ChEBI" id="CHEBI:141847"/>
        <dbReference type="ChEBI" id="CHEBI:456215"/>
        <dbReference type="EC" id="2.7.7.79"/>
    </reaction>
</comment>
<dbReference type="Pfam" id="PF14413">
    <property type="entry name" value="Thg1C"/>
    <property type="match status" value="1"/>
</dbReference>
<gene>
    <name evidence="17" type="primary">PowCR01_030022200</name>
    <name evidence="17" type="ORF">POWCR01_030022200</name>
</gene>
<name>A0A1C3KND1_PLAOA</name>
<dbReference type="InterPro" id="IPR038469">
    <property type="entry name" value="tRNAHis_GuaTrfase_Thg1_sf"/>
</dbReference>
<evidence type="ECO:0000256" key="11">
    <source>
        <dbReference type="ARBA" id="ARBA00032480"/>
    </source>
</evidence>
<sequence>MANSKFAYVKSFEEERKILPNCYFVLRIDGSNFKNFTKVHEYKKPNDKRGLELMSTCAIDVLNRYDEINICYGHSDEYSFVFNKNTKLWNRRYNKLLSNIVSYFTSCFIFNWSFYFDQKLMYPPSFDGRIIVYPTEKEIKDYLSWRQIDCHINTQYNECFWNLILKCDYTREQAYKSLLTTQAKHKNELLFSRFHINYNDIPQIFKRGTIIIRNKHHKQKLTPHCAHQFNDMSSKQSQFKHELIQEENTDDVVHAEGVVSPTGGDTPSNELPKDILHEQEENPDDVVHAEGVVSPTGGDTPSNELPKDILHEQEENPDDVVHAEGVVSPTGGDTPSNELPKDILHEQEENPDDVVHAEGVVSPTGGDTPSNELPKDILHEQEENPDDVVHAEGVVSPTGGDTPSNELPKDILHEQEENPDDVVHAEGVVSPTGGDTPSNELPKDILHEQEKEKWKKYIKTHENLVSDKFWEKYNFVFEKKGK</sequence>
<dbReference type="Gene3D" id="3.30.70.3000">
    <property type="match status" value="1"/>
</dbReference>
<evidence type="ECO:0000256" key="13">
    <source>
        <dbReference type="SAM" id="MobiDB-lite"/>
    </source>
</evidence>
<evidence type="ECO:0000256" key="9">
    <source>
        <dbReference type="ARBA" id="ARBA00022842"/>
    </source>
</evidence>
<keyword evidence="7" id="KW-0479">Metal-binding</keyword>
<dbReference type="InterPro" id="IPR007537">
    <property type="entry name" value="tRNAHis_GuaTrfase_Thg1"/>
</dbReference>
<dbReference type="AlphaFoldDB" id="A0A1C3KND1"/>
<keyword evidence="14" id="KW-0812">Transmembrane</keyword>
<dbReference type="OrthoDB" id="62560at2759"/>
<evidence type="ECO:0000256" key="3">
    <source>
        <dbReference type="ARBA" id="ARBA00012511"/>
    </source>
</evidence>
<proteinExistence type="inferred from homology"/>
<evidence type="ECO:0000256" key="10">
    <source>
        <dbReference type="ARBA" id="ARBA00023134"/>
    </source>
</evidence>
<keyword evidence="14" id="KW-1133">Transmembrane helix</keyword>
<evidence type="ECO:0000259" key="16">
    <source>
        <dbReference type="Pfam" id="PF14413"/>
    </source>
</evidence>
<dbReference type="PANTHER" id="PTHR12729:SF6">
    <property type="entry name" value="TRNA(HIS) GUANYLYLTRANSFERASE-RELATED"/>
    <property type="match status" value="1"/>
</dbReference>
<dbReference type="PANTHER" id="PTHR12729">
    <property type="entry name" value="TRNA(HIS) GUANYLYLTRANSFERASE-RELATED"/>
    <property type="match status" value="1"/>
</dbReference>
<dbReference type="Proteomes" id="UP000243200">
    <property type="component" value="Chromosome 3"/>
</dbReference>
<dbReference type="GO" id="GO:0005525">
    <property type="term" value="F:GTP binding"/>
    <property type="evidence" value="ECO:0007669"/>
    <property type="project" value="UniProtKB-KW"/>
</dbReference>
<keyword evidence="5" id="KW-0819">tRNA processing</keyword>
<keyword evidence="8" id="KW-0547">Nucleotide-binding</keyword>
<evidence type="ECO:0000256" key="8">
    <source>
        <dbReference type="ARBA" id="ARBA00022741"/>
    </source>
</evidence>
<keyword evidence="4 17" id="KW-0808">Transferase</keyword>
<evidence type="ECO:0000256" key="14">
    <source>
        <dbReference type="SAM" id="Phobius"/>
    </source>
</evidence>
<evidence type="ECO:0000256" key="4">
    <source>
        <dbReference type="ARBA" id="ARBA00022679"/>
    </source>
</evidence>
<dbReference type="InterPro" id="IPR025845">
    <property type="entry name" value="Thg1_C_dom"/>
</dbReference>
<evidence type="ECO:0000256" key="2">
    <source>
        <dbReference type="ARBA" id="ARBA00010113"/>
    </source>
</evidence>
<feature type="domain" description="Thg1 C-terminal" evidence="16">
    <location>
        <begin position="137"/>
        <end position="242"/>
    </location>
</feature>
<dbReference type="EC" id="2.7.7.79" evidence="3"/>
<evidence type="ECO:0000256" key="5">
    <source>
        <dbReference type="ARBA" id="ARBA00022694"/>
    </source>
</evidence>
<feature type="compositionally biased region" description="Basic and acidic residues" evidence="13">
    <location>
        <begin position="407"/>
        <end position="416"/>
    </location>
</feature>
<keyword evidence="6 17" id="KW-0548">Nucleotidyltransferase</keyword>
<evidence type="ECO:0000256" key="6">
    <source>
        <dbReference type="ARBA" id="ARBA00022695"/>
    </source>
</evidence>
<evidence type="ECO:0000256" key="12">
    <source>
        <dbReference type="ARBA" id="ARBA00047281"/>
    </source>
</evidence>
<feature type="transmembrane region" description="Helical" evidence="14">
    <location>
        <begin position="96"/>
        <end position="115"/>
    </location>
</feature>
<dbReference type="Pfam" id="PF04446">
    <property type="entry name" value="Thg1"/>
    <property type="match status" value="1"/>
</dbReference>
<evidence type="ECO:0000259" key="15">
    <source>
        <dbReference type="Pfam" id="PF04446"/>
    </source>
</evidence>
<dbReference type="GO" id="GO:0000287">
    <property type="term" value="F:magnesium ion binding"/>
    <property type="evidence" value="ECO:0007669"/>
    <property type="project" value="InterPro"/>
</dbReference>
<dbReference type="FunFam" id="3.30.70.3000:FF:000001">
    <property type="entry name" value="tRNA(His) guanylyltransferase"/>
    <property type="match status" value="1"/>
</dbReference>
<keyword evidence="10" id="KW-0342">GTP-binding</keyword>
<protein>
    <recommendedName>
        <fullName evidence="3">tRNA(His) guanylyltransferase</fullName>
        <ecNumber evidence="3">2.7.7.79</ecNumber>
    </recommendedName>
    <alternativeName>
        <fullName evidence="11">tRNA-histidine guanylyltransferase</fullName>
    </alternativeName>
</protein>
<organism evidence="17 18">
    <name type="scientific">Plasmodium ovale</name>
    <name type="common">malaria parasite P. ovale</name>
    <dbReference type="NCBI Taxonomy" id="36330"/>
    <lineage>
        <taxon>Eukaryota</taxon>
        <taxon>Sar</taxon>
        <taxon>Alveolata</taxon>
        <taxon>Apicomplexa</taxon>
        <taxon>Aconoidasida</taxon>
        <taxon>Haemosporida</taxon>
        <taxon>Plasmodiidae</taxon>
        <taxon>Plasmodium</taxon>
        <taxon>Plasmodium (Plasmodium)</taxon>
    </lineage>
</organism>
<dbReference type="VEuPathDB" id="PlasmoDB:POWCR01_030022200"/>
<evidence type="ECO:0000256" key="7">
    <source>
        <dbReference type="ARBA" id="ARBA00022723"/>
    </source>
</evidence>
<evidence type="ECO:0000313" key="18">
    <source>
        <dbReference type="Proteomes" id="UP000243200"/>
    </source>
</evidence>
<accession>A0A1C3KND1</accession>
<reference evidence="17 18" key="1">
    <citation type="submission" date="2016-06" db="EMBL/GenBank/DDBJ databases">
        <authorList>
            <consortium name="Pathogen Informatics"/>
        </authorList>
    </citation>
    <scope>NUCLEOTIDE SEQUENCE [LARGE SCALE GENOMIC DNA]</scope>
    <source>
        <strain evidence="17">PowCR01</strain>
    </source>
</reference>